<accession>A0A0D7X7M2</accession>
<dbReference type="RefSeq" id="WP_044644204.1">
    <property type="nucleotide sequence ID" value="NZ_JTHP01000001.1"/>
</dbReference>
<organism evidence="1 2">
    <name type="scientific">Paenibacillus terrae</name>
    <dbReference type="NCBI Taxonomy" id="159743"/>
    <lineage>
        <taxon>Bacteria</taxon>
        <taxon>Bacillati</taxon>
        <taxon>Bacillota</taxon>
        <taxon>Bacilli</taxon>
        <taxon>Bacillales</taxon>
        <taxon>Paenibacillaceae</taxon>
        <taxon>Paenibacillus</taxon>
    </lineage>
</organism>
<keyword evidence="2" id="KW-1185">Reference proteome</keyword>
<name>A0A0D7X7M2_9BACL</name>
<gene>
    <name evidence="1" type="ORF">QD47_00160</name>
</gene>
<dbReference type="Proteomes" id="UP000032534">
    <property type="component" value="Unassembled WGS sequence"/>
</dbReference>
<dbReference type="AlphaFoldDB" id="A0A0D7X7M2"/>
<proteinExistence type="predicted"/>
<evidence type="ECO:0000313" key="1">
    <source>
        <dbReference type="EMBL" id="KJD47411.1"/>
    </source>
</evidence>
<dbReference type="PATRIC" id="fig|159743.3.peg.35"/>
<evidence type="ECO:0000313" key="2">
    <source>
        <dbReference type="Proteomes" id="UP000032534"/>
    </source>
</evidence>
<reference evidence="1 2" key="1">
    <citation type="submission" date="2014-11" db="EMBL/GenBank/DDBJ databases">
        <title>Draft Genome Sequences of Paenibacillus polymyxa NRRL B-30509 and Paenibacillus terrae NRRL B-30644, Strains from a Poultry Environment that Produce Tridecaptin A and Paenicidins.</title>
        <authorList>
            <person name="van Belkum M.J."/>
            <person name="Lohans C.T."/>
            <person name="Vederas J.C."/>
        </authorList>
    </citation>
    <scope>NUCLEOTIDE SEQUENCE [LARGE SCALE GENOMIC DNA]</scope>
    <source>
        <strain evidence="1 2">NRRL B-30644</strain>
    </source>
</reference>
<sequence>MGREKRFADTLESIVEEIEVSVLRELAVNRSLKKLEGITPGDYRKMKIRPQQGIDCGRAAEYRAGNYILLCSWDPMRPIS</sequence>
<comment type="caution">
    <text evidence="1">The sequence shown here is derived from an EMBL/GenBank/DDBJ whole genome shotgun (WGS) entry which is preliminary data.</text>
</comment>
<dbReference type="EMBL" id="JTHP01000001">
    <property type="protein sequence ID" value="KJD47411.1"/>
    <property type="molecule type" value="Genomic_DNA"/>
</dbReference>
<protein>
    <submittedName>
        <fullName evidence="1">Uncharacterized protein</fullName>
    </submittedName>
</protein>